<evidence type="ECO:0000313" key="1">
    <source>
        <dbReference type="EMBL" id="SNZ07727.1"/>
    </source>
</evidence>
<reference evidence="2" key="1">
    <citation type="submission" date="2017-09" db="EMBL/GenBank/DDBJ databases">
        <authorList>
            <person name="Varghese N."/>
            <person name="Submissions S."/>
        </authorList>
    </citation>
    <scope>NUCLEOTIDE SEQUENCE [LARGE SCALE GENOMIC DNA]</scope>
    <source>
        <strain evidence="2">DSM 15103</strain>
    </source>
</reference>
<dbReference type="AlphaFoldDB" id="A0A285NFI4"/>
<dbReference type="Proteomes" id="UP000219036">
    <property type="component" value="Unassembled WGS sequence"/>
</dbReference>
<organism evidence="1 2">
    <name type="scientific">Persephonella hydrogeniphila</name>
    <dbReference type="NCBI Taxonomy" id="198703"/>
    <lineage>
        <taxon>Bacteria</taxon>
        <taxon>Pseudomonadati</taxon>
        <taxon>Aquificota</taxon>
        <taxon>Aquificia</taxon>
        <taxon>Aquificales</taxon>
        <taxon>Hydrogenothermaceae</taxon>
        <taxon>Persephonella</taxon>
    </lineage>
</organism>
<name>A0A285NFI4_9AQUI</name>
<accession>A0A285NFI4</accession>
<evidence type="ECO:0000313" key="2">
    <source>
        <dbReference type="Proteomes" id="UP000219036"/>
    </source>
</evidence>
<sequence length="94" mass="10822">MRQIVLEFKDGHTETFSPQWFMLSWNPRTNIATVIDKTSLVKRKYLCSKIFTFADEIRLIVIEPVAIEKGNGEEIERFALPIVPTSENPIANNN</sequence>
<gene>
    <name evidence="1" type="ORF">SAMN06265182_0987</name>
</gene>
<keyword evidence="2" id="KW-1185">Reference proteome</keyword>
<dbReference type="RefSeq" id="WP_097000164.1">
    <property type="nucleotide sequence ID" value="NZ_OBEI01000003.1"/>
</dbReference>
<proteinExistence type="predicted"/>
<dbReference type="EMBL" id="OBEI01000003">
    <property type="protein sequence ID" value="SNZ07727.1"/>
    <property type="molecule type" value="Genomic_DNA"/>
</dbReference>
<protein>
    <submittedName>
        <fullName evidence="1">Uncharacterized protein</fullName>
    </submittedName>
</protein>